<proteinExistence type="predicted"/>
<name>A0ACB6ZQ49_THEGA</name>
<evidence type="ECO:0000313" key="2">
    <source>
        <dbReference type="Proteomes" id="UP000886501"/>
    </source>
</evidence>
<accession>A0ACB6ZQ49</accession>
<comment type="caution">
    <text evidence="1">The sequence shown here is derived from an EMBL/GenBank/DDBJ whole genome shotgun (WGS) entry which is preliminary data.</text>
</comment>
<reference evidence="1" key="1">
    <citation type="submission" date="2019-10" db="EMBL/GenBank/DDBJ databases">
        <authorList>
            <consortium name="DOE Joint Genome Institute"/>
            <person name="Kuo A."/>
            <person name="Miyauchi S."/>
            <person name="Kiss E."/>
            <person name="Drula E."/>
            <person name="Kohler A."/>
            <person name="Sanchez-Garcia M."/>
            <person name="Andreopoulos B."/>
            <person name="Barry K.W."/>
            <person name="Bonito G."/>
            <person name="Buee M."/>
            <person name="Carver A."/>
            <person name="Chen C."/>
            <person name="Cichocki N."/>
            <person name="Clum A."/>
            <person name="Culley D."/>
            <person name="Crous P.W."/>
            <person name="Fauchery L."/>
            <person name="Girlanda M."/>
            <person name="Hayes R."/>
            <person name="Keri Z."/>
            <person name="Labutti K."/>
            <person name="Lipzen A."/>
            <person name="Lombard V."/>
            <person name="Magnuson J."/>
            <person name="Maillard F."/>
            <person name="Morin E."/>
            <person name="Murat C."/>
            <person name="Nolan M."/>
            <person name="Ohm R."/>
            <person name="Pangilinan J."/>
            <person name="Pereira M."/>
            <person name="Perotto S."/>
            <person name="Peter M."/>
            <person name="Riley R."/>
            <person name="Sitrit Y."/>
            <person name="Stielow B."/>
            <person name="Szollosi G."/>
            <person name="Zifcakova L."/>
            <person name="Stursova M."/>
            <person name="Spatafora J.W."/>
            <person name="Tedersoo L."/>
            <person name="Vaario L.-M."/>
            <person name="Yamada A."/>
            <person name="Yan M."/>
            <person name="Wang P."/>
            <person name="Xu J."/>
            <person name="Bruns T."/>
            <person name="Baldrian P."/>
            <person name="Vilgalys R."/>
            <person name="Henrissat B."/>
            <person name="Grigoriev I.V."/>
            <person name="Hibbett D."/>
            <person name="Nagy L.G."/>
            <person name="Martin F.M."/>
        </authorList>
    </citation>
    <scope>NUCLEOTIDE SEQUENCE</scope>
    <source>
        <strain evidence="1">P2</strain>
    </source>
</reference>
<reference evidence="1" key="2">
    <citation type="journal article" date="2020" name="Nat. Commun.">
        <title>Large-scale genome sequencing of mycorrhizal fungi provides insights into the early evolution of symbiotic traits.</title>
        <authorList>
            <person name="Miyauchi S."/>
            <person name="Kiss E."/>
            <person name="Kuo A."/>
            <person name="Drula E."/>
            <person name="Kohler A."/>
            <person name="Sanchez-Garcia M."/>
            <person name="Morin E."/>
            <person name="Andreopoulos B."/>
            <person name="Barry K.W."/>
            <person name="Bonito G."/>
            <person name="Buee M."/>
            <person name="Carver A."/>
            <person name="Chen C."/>
            <person name="Cichocki N."/>
            <person name="Clum A."/>
            <person name="Culley D."/>
            <person name="Crous P.W."/>
            <person name="Fauchery L."/>
            <person name="Girlanda M."/>
            <person name="Hayes R.D."/>
            <person name="Keri Z."/>
            <person name="LaButti K."/>
            <person name="Lipzen A."/>
            <person name="Lombard V."/>
            <person name="Magnuson J."/>
            <person name="Maillard F."/>
            <person name="Murat C."/>
            <person name="Nolan M."/>
            <person name="Ohm R.A."/>
            <person name="Pangilinan J."/>
            <person name="Pereira M.F."/>
            <person name="Perotto S."/>
            <person name="Peter M."/>
            <person name="Pfister S."/>
            <person name="Riley R."/>
            <person name="Sitrit Y."/>
            <person name="Stielow J.B."/>
            <person name="Szollosi G."/>
            <person name="Zifcakova L."/>
            <person name="Stursova M."/>
            <person name="Spatafora J.W."/>
            <person name="Tedersoo L."/>
            <person name="Vaario L.M."/>
            <person name="Yamada A."/>
            <person name="Yan M."/>
            <person name="Wang P."/>
            <person name="Xu J."/>
            <person name="Bruns T."/>
            <person name="Baldrian P."/>
            <person name="Vilgalys R."/>
            <person name="Dunand C."/>
            <person name="Henrissat B."/>
            <person name="Grigoriev I.V."/>
            <person name="Hibbett D."/>
            <person name="Nagy L.G."/>
            <person name="Martin F.M."/>
        </authorList>
    </citation>
    <scope>NUCLEOTIDE SEQUENCE</scope>
    <source>
        <strain evidence="1">P2</strain>
    </source>
</reference>
<keyword evidence="2" id="KW-1185">Reference proteome</keyword>
<sequence>MHRTAALARTPLFQLSCESLPIDEHCRISYERAKAIVNFYQLTAEDILNVSSKYWEFHTDPILTMDGSVGTLLTIHYNLAAGTLAMFARGRPDIQRSLQRMLTFQTSGQYCMTELGHGLDAINMETTATLLPDGSYELHTPNKRAAKFMPPTSPCGTPCEAVVLARLMVGGEDRGIKLFLVPLHDGVLMHKGVVCKILSPRGGSRPIKHALTYFNRVRLAPTALLGDQLHAKDPRAAFFSNAARVIVGSLSMGAFAISAMRISTFVAGRYSLRRTVMDALTGKPRQIATFSSQYLPLMTALSQFFVSQSFSRKAHQLFVSLSNPTQKHFIAATFKTTVMKHCHDMTRILADRCGAQGMFEANQITVIHNDLRGAAIAEGDTLVICIRKFGMKLTYSDLRSSLLTGFAMELLLGRFEAPPTSNPESLLYRHEQSLISHLRAILSASGHRNPETEAILLPQCQGLIEAIGHRMAYDAAVEEGLDQHLIDSYVSHVISVDPSWYSEEAGIPRALQKKMELESATASFKHLESLLERLDVDSYVTAPIVSDERWDAHERSLQTYSHPGNSVLDTPWLRNIPSPLLREPQQLIARL</sequence>
<protein>
    <submittedName>
        <fullName evidence="1">Acyl-CoA dehydrogenase NM domain-like protein</fullName>
    </submittedName>
</protein>
<organism evidence="1 2">
    <name type="scientific">Thelephora ganbajun</name>
    <name type="common">Ganba fungus</name>
    <dbReference type="NCBI Taxonomy" id="370292"/>
    <lineage>
        <taxon>Eukaryota</taxon>
        <taxon>Fungi</taxon>
        <taxon>Dikarya</taxon>
        <taxon>Basidiomycota</taxon>
        <taxon>Agaricomycotina</taxon>
        <taxon>Agaricomycetes</taxon>
        <taxon>Thelephorales</taxon>
        <taxon>Thelephoraceae</taxon>
        <taxon>Thelephora</taxon>
    </lineage>
</organism>
<dbReference type="Proteomes" id="UP000886501">
    <property type="component" value="Unassembled WGS sequence"/>
</dbReference>
<dbReference type="EMBL" id="MU117974">
    <property type="protein sequence ID" value="KAF9651644.1"/>
    <property type="molecule type" value="Genomic_DNA"/>
</dbReference>
<gene>
    <name evidence="1" type="ORF">BDM02DRAFT_675322</name>
</gene>
<evidence type="ECO:0000313" key="1">
    <source>
        <dbReference type="EMBL" id="KAF9651644.1"/>
    </source>
</evidence>